<dbReference type="InterPro" id="IPR003593">
    <property type="entry name" value="AAA+_ATPase"/>
</dbReference>
<keyword evidence="1" id="KW-0813">Transport</keyword>
<dbReference type="Pfam" id="PF00005">
    <property type="entry name" value="ABC_tran"/>
    <property type="match status" value="1"/>
</dbReference>
<dbReference type="CDD" id="cd03230">
    <property type="entry name" value="ABC_DR_subfamily_A"/>
    <property type="match status" value="1"/>
</dbReference>
<sequence length="298" mass="32808">MSLPAIRIVSATKRYGAVQALAGVDLEVDRGEFFGLLGPNGAGKTTLISSLSGLVRADSGTLEVMGHDVVSDYRNARRKLGVVPQELVFDPFFTVRELLRIQSGYFGIRHNDDWIDEILASLDLTAKAGANMRMLSGGMKRRVLVAQALVHRPPVIVLDEPTAGVDVELRQGLWQFIRKLNRDGHTIVLTTHYLEEAEALCGRIAMLKAGRVVALDTTDNLLRRFATHSLRVRLERPEIASGLGAALAEGGWAEFALDTYDELEPTLARLREAGGRIVEMQLGEADLERVFVEVMHRA</sequence>
<dbReference type="InterPro" id="IPR050763">
    <property type="entry name" value="ABC_transporter_ATP-binding"/>
</dbReference>
<proteinExistence type="predicted"/>
<keyword evidence="7" id="KW-1185">Reference proteome</keyword>
<dbReference type="InterPro" id="IPR003439">
    <property type="entry name" value="ABC_transporter-like_ATP-bd"/>
</dbReference>
<evidence type="ECO:0000256" key="2">
    <source>
        <dbReference type="ARBA" id="ARBA00022475"/>
    </source>
</evidence>
<dbReference type="PROSITE" id="PS00211">
    <property type="entry name" value="ABC_TRANSPORTER_1"/>
    <property type="match status" value="1"/>
</dbReference>
<feature type="domain" description="ABC transporter" evidence="5">
    <location>
        <begin position="6"/>
        <end position="234"/>
    </location>
</feature>
<evidence type="ECO:0000313" key="7">
    <source>
        <dbReference type="Proteomes" id="UP000633943"/>
    </source>
</evidence>
<gene>
    <name evidence="6" type="ORF">GPA24_01795</name>
</gene>
<accession>A0ABX1NQM9</accession>
<dbReference type="GO" id="GO:0005524">
    <property type="term" value="F:ATP binding"/>
    <property type="evidence" value="ECO:0007669"/>
    <property type="project" value="UniProtKB-KW"/>
</dbReference>
<organism evidence="6 7">
    <name type="scientific">Aromatoleum bremense</name>
    <dbReference type="NCBI Taxonomy" id="76115"/>
    <lineage>
        <taxon>Bacteria</taxon>
        <taxon>Pseudomonadati</taxon>
        <taxon>Pseudomonadota</taxon>
        <taxon>Betaproteobacteria</taxon>
        <taxon>Rhodocyclales</taxon>
        <taxon>Rhodocyclaceae</taxon>
        <taxon>Aromatoleum</taxon>
    </lineage>
</organism>
<dbReference type="EMBL" id="WTVP01000003">
    <property type="protein sequence ID" value="NMG14293.1"/>
    <property type="molecule type" value="Genomic_DNA"/>
</dbReference>
<dbReference type="InterPro" id="IPR017871">
    <property type="entry name" value="ABC_transporter-like_CS"/>
</dbReference>
<keyword evidence="3" id="KW-0547">Nucleotide-binding</keyword>
<dbReference type="PANTHER" id="PTHR42711">
    <property type="entry name" value="ABC TRANSPORTER ATP-BINDING PROTEIN"/>
    <property type="match status" value="1"/>
</dbReference>
<protein>
    <submittedName>
        <fullName evidence="6">ATP-binding cassette domain-containing protein</fullName>
    </submittedName>
</protein>
<dbReference type="SUPFAM" id="SSF52540">
    <property type="entry name" value="P-loop containing nucleoside triphosphate hydrolases"/>
    <property type="match status" value="1"/>
</dbReference>
<dbReference type="SMART" id="SM00382">
    <property type="entry name" value="AAA"/>
    <property type="match status" value="1"/>
</dbReference>
<evidence type="ECO:0000256" key="4">
    <source>
        <dbReference type="ARBA" id="ARBA00022840"/>
    </source>
</evidence>
<dbReference type="InterPro" id="IPR027417">
    <property type="entry name" value="P-loop_NTPase"/>
</dbReference>
<dbReference type="RefSeq" id="WP_169201112.1">
    <property type="nucleotide sequence ID" value="NZ_CP059467.1"/>
</dbReference>
<dbReference type="Gene3D" id="3.40.50.300">
    <property type="entry name" value="P-loop containing nucleotide triphosphate hydrolases"/>
    <property type="match status" value="1"/>
</dbReference>
<comment type="caution">
    <text evidence="6">The sequence shown here is derived from an EMBL/GenBank/DDBJ whole genome shotgun (WGS) entry which is preliminary data.</text>
</comment>
<evidence type="ECO:0000256" key="3">
    <source>
        <dbReference type="ARBA" id="ARBA00022741"/>
    </source>
</evidence>
<evidence type="ECO:0000259" key="5">
    <source>
        <dbReference type="PROSITE" id="PS50893"/>
    </source>
</evidence>
<keyword evidence="4 6" id="KW-0067">ATP-binding</keyword>
<keyword evidence="2" id="KW-0472">Membrane</keyword>
<keyword evidence="2" id="KW-1003">Cell membrane</keyword>
<evidence type="ECO:0000256" key="1">
    <source>
        <dbReference type="ARBA" id="ARBA00022448"/>
    </source>
</evidence>
<reference evidence="6 7" key="1">
    <citation type="submission" date="2019-12" db="EMBL/GenBank/DDBJ databases">
        <title>Comparative genomics gives insights into the taxonomy of the Azoarcus-Aromatoleum group and reveals separate origins of nif in the plant-associated Azoarcus and non-plant-associated Aromatoleum sub-groups.</title>
        <authorList>
            <person name="Lafos M."/>
            <person name="Maluk M."/>
            <person name="Batista M."/>
            <person name="Junghare M."/>
            <person name="Carmona M."/>
            <person name="Faoro H."/>
            <person name="Cruz L.M."/>
            <person name="Battistoni F."/>
            <person name="De Souza E."/>
            <person name="Pedrosa F."/>
            <person name="Chen W.-M."/>
            <person name="Poole P.S."/>
            <person name="Dixon R.A."/>
            <person name="James E.K."/>
        </authorList>
    </citation>
    <scope>NUCLEOTIDE SEQUENCE [LARGE SCALE GENOMIC DNA]</scope>
    <source>
        <strain evidence="6 7">PbN1</strain>
    </source>
</reference>
<name>A0ABX1NQM9_9RHOO</name>
<dbReference type="Proteomes" id="UP000633943">
    <property type="component" value="Unassembled WGS sequence"/>
</dbReference>
<evidence type="ECO:0000313" key="6">
    <source>
        <dbReference type="EMBL" id="NMG14293.1"/>
    </source>
</evidence>
<dbReference type="PROSITE" id="PS50893">
    <property type="entry name" value="ABC_TRANSPORTER_2"/>
    <property type="match status" value="1"/>
</dbReference>
<dbReference type="PANTHER" id="PTHR42711:SF10">
    <property type="entry name" value="ABC TRANSPORTER ATP-BINDING PROTEIN"/>
    <property type="match status" value="1"/>
</dbReference>